<keyword evidence="2" id="KW-1185">Reference proteome</keyword>
<reference evidence="1 2" key="1">
    <citation type="submission" date="2021-03" db="EMBL/GenBank/DDBJ databases">
        <title>Sequencing the genomes of 1000 actinobacteria strains.</title>
        <authorList>
            <person name="Klenk H.-P."/>
        </authorList>
    </citation>
    <scope>NUCLEOTIDE SEQUENCE [LARGE SCALE GENOMIC DNA]</scope>
    <source>
        <strain evidence="1 2">DSM 18824</strain>
    </source>
</reference>
<name>A0ABS4UTK1_9ACTN</name>
<sequence>MSTTTGTRQSAPGAVLTETERARLIERCPAGQRWAFGDWLRGTRDLAGDPVGYGAGDLDPGQVRG</sequence>
<evidence type="ECO:0000313" key="1">
    <source>
        <dbReference type="EMBL" id="MBP2354963.1"/>
    </source>
</evidence>
<dbReference type="Proteomes" id="UP000755585">
    <property type="component" value="Unassembled WGS sequence"/>
</dbReference>
<proteinExistence type="predicted"/>
<dbReference type="EMBL" id="JAGINT010000002">
    <property type="protein sequence ID" value="MBP2354963.1"/>
    <property type="molecule type" value="Genomic_DNA"/>
</dbReference>
<evidence type="ECO:0000313" key="2">
    <source>
        <dbReference type="Proteomes" id="UP000755585"/>
    </source>
</evidence>
<dbReference type="RefSeq" id="WP_209697694.1">
    <property type="nucleotide sequence ID" value="NZ_BAAAVU010000015.1"/>
</dbReference>
<gene>
    <name evidence="1" type="ORF">JOF29_006073</name>
</gene>
<protein>
    <submittedName>
        <fullName evidence="1">Uncharacterized protein</fullName>
    </submittedName>
</protein>
<comment type="caution">
    <text evidence="1">The sequence shown here is derived from an EMBL/GenBank/DDBJ whole genome shotgun (WGS) entry which is preliminary data.</text>
</comment>
<accession>A0ABS4UTK1</accession>
<organism evidence="1 2">
    <name type="scientific">Kribbella aluminosa</name>
    <dbReference type="NCBI Taxonomy" id="416017"/>
    <lineage>
        <taxon>Bacteria</taxon>
        <taxon>Bacillati</taxon>
        <taxon>Actinomycetota</taxon>
        <taxon>Actinomycetes</taxon>
        <taxon>Propionibacteriales</taxon>
        <taxon>Kribbellaceae</taxon>
        <taxon>Kribbella</taxon>
    </lineage>
</organism>